<dbReference type="Gene3D" id="1.20.1270.90">
    <property type="entry name" value="AF1782-like"/>
    <property type="match status" value="1"/>
</dbReference>
<dbReference type="InterPro" id="IPR013783">
    <property type="entry name" value="Ig-like_fold"/>
</dbReference>
<dbReference type="Gene3D" id="2.60.40.10">
    <property type="entry name" value="Immunoglobulins"/>
    <property type="match status" value="1"/>
</dbReference>
<dbReference type="Proteomes" id="UP000184526">
    <property type="component" value="Unassembled WGS sequence"/>
</dbReference>
<reference evidence="2 3" key="1">
    <citation type="submission" date="2016-11" db="EMBL/GenBank/DDBJ databases">
        <authorList>
            <person name="Jaros S."/>
            <person name="Januszkiewicz K."/>
            <person name="Wedrychowicz H."/>
        </authorList>
    </citation>
    <scope>NUCLEOTIDE SEQUENCE [LARGE SCALE GENOMIC DNA]</scope>
    <source>
        <strain evidence="2 3">DSM 3089</strain>
    </source>
</reference>
<keyword evidence="1" id="KW-0472">Membrane</keyword>
<feature type="non-terminal residue" evidence="2">
    <location>
        <position position="1"/>
    </location>
</feature>
<feature type="transmembrane region" description="Helical" evidence="1">
    <location>
        <begin position="152"/>
        <end position="174"/>
    </location>
</feature>
<dbReference type="AlphaFoldDB" id="A0A1M5YMY9"/>
<keyword evidence="1" id="KW-1133">Transmembrane helix</keyword>
<sequence length="180" mass="19866">LRKEDYKDFSAVTVAINAVVRGKNITQQELVDGYAAAIENAINTLKIVPKIIEGLNQTIKHDQEITFKSNADIKDFQMVLLNGSEVLSSNYTLKEGSTIVTLNKDFVKTLNTGKYRISIVSSTGSANTEFTIIKPTKSNHSEMNTPETGDNFTMIFLVALLFVLSGGVLTLTLIRKYSIK</sequence>
<evidence type="ECO:0000256" key="1">
    <source>
        <dbReference type="SAM" id="Phobius"/>
    </source>
</evidence>
<organism evidence="2 3">
    <name type="scientific">Clostridium collagenovorans DSM 3089</name>
    <dbReference type="NCBI Taxonomy" id="1121306"/>
    <lineage>
        <taxon>Bacteria</taxon>
        <taxon>Bacillati</taxon>
        <taxon>Bacillota</taxon>
        <taxon>Clostridia</taxon>
        <taxon>Eubacteriales</taxon>
        <taxon>Clostridiaceae</taxon>
        <taxon>Clostridium</taxon>
    </lineage>
</organism>
<keyword evidence="1" id="KW-0812">Transmembrane</keyword>
<name>A0A1M5YMY9_9CLOT</name>
<evidence type="ECO:0008006" key="4">
    <source>
        <dbReference type="Google" id="ProtNLM"/>
    </source>
</evidence>
<gene>
    <name evidence="2" type="ORF">SAMN02745196_03112</name>
</gene>
<dbReference type="EMBL" id="FQXP01000022">
    <property type="protein sequence ID" value="SHI13445.1"/>
    <property type="molecule type" value="Genomic_DNA"/>
</dbReference>
<accession>A0A1M5YMY9</accession>
<protein>
    <recommendedName>
        <fullName evidence="4">LPXTG-motif cell wall anchor domain-containing protein</fullName>
    </recommendedName>
</protein>
<evidence type="ECO:0000313" key="2">
    <source>
        <dbReference type="EMBL" id="SHI13445.1"/>
    </source>
</evidence>
<evidence type="ECO:0000313" key="3">
    <source>
        <dbReference type="Proteomes" id="UP000184526"/>
    </source>
</evidence>
<proteinExistence type="predicted"/>
<keyword evidence="3" id="KW-1185">Reference proteome</keyword>